<dbReference type="GO" id="GO:0005886">
    <property type="term" value="C:plasma membrane"/>
    <property type="evidence" value="ECO:0007669"/>
    <property type="project" value="UniProtKB-SubCell"/>
</dbReference>
<dbReference type="InterPro" id="IPR050189">
    <property type="entry name" value="MFS_Efflux_Transporters"/>
</dbReference>
<feature type="transmembrane region" description="Helical" evidence="6">
    <location>
        <begin position="12"/>
        <end position="35"/>
    </location>
</feature>
<feature type="transmembrane region" description="Helical" evidence="6">
    <location>
        <begin position="350"/>
        <end position="372"/>
    </location>
</feature>
<evidence type="ECO:0000313" key="8">
    <source>
        <dbReference type="EMBL" id="ACN13270.1"/>
    </source>
</evidence>
<feature type="transmembrane region" description="Helical" evidence="6">
    <location>
        <begin position="139"/>
        <end position="157"/>
    </location>
</feature>
<sequence>MITGSTPAKAAALIAVMCMAQVLGMLGVFAFPAMLPHFMDLWALTNSQAGWISGIYFAGYSIAVPVLTSLTDRIDSRKIYLVSCFVSMIANLGFGIFSQGFWTAIVFRALCGIGLAGTFIPGLKVLIDRLKAPFLPRAISFYTACFGLGLNASFYYAGVIFEWFGWKPVFFIAGACSGFVLLLCLMILVPMPIEKKESSLSGILSALDFRPVWQNSGARTYIIAYMCHMWEMFAARSWMVAFLTFSITLHAGSTPFMAPTTVMAVAGISGMFASILFGELAVKFGRHRIVSAVMTVSGLLSLGIGFMADLPFPALVCLCIAYTFFFQGDSAAIHAGVITAADPDRRGATMALQSLAGFAAASLSPIVVGVVLDLTGGGNSPFSWGLTFATMGLTAFSGLVLLLRVHARNKP</sequence>
<dbReference type="STRING" id="177437.HRM2_01480"/>
<dbReference type="HOGENOM" id="CLU_056365_1_0_7"/>
<dbReference type="PANTHER" id="PTHR43124">
    <property type="entry name" value="PURINE EFFLUX PUMP PBUE"/>
    <property type="match status" value="1"/>
</dbReference>
<feature type="transmembrane region" description="Helical" evidence="6">
    <location>
        <begin position="233"/>
        <end position="251"/>
    </location>
</feature>
<keyword evidence="3 6" id="KW-0812">Transmembrane</keyword>
<organism evidence="8 9">
    <name type="scientific">Desulforapulum autotrophicum (strain ATCC 43914 / DSM 3382 / VKM B-1955 / HRM2)</name>
    <name type="common">Desulfobacterium autotrophicum</name>
    <dbReference type="NCBI Taxonomy" id="177437"/>
    <lineage>
        <taxon>Bacteria</taxon>
        <taxon>Pseudomonadati</taxon>
        <taxon>Thermodesulfobacteriota</taxon>
        <taxon>Desulfobacteria</taxon>
        <taxon>Desulfobacterales</taxon>
        <taxon>Desulfobacteraceae</taxon>
        <taxon>Desulforapulum</taxon>
    </lineage>
</organism>
<evidence type="ECO:0000313" key="9">
    <source>
        <dbReference type="Proteomes" id="UP000000442"/>
    </source>
</evidence>
<evidence type="ECO:0000256" key="1">
    <source>
        <dbReference type="ARBA" id="ARBA00004651"/>
    </source>
</evidence>
<feature type="transmembrane region" description="Helical" evidence="6">
    <location>
        <begin position="79"/>
        <end position="99"/>
    </location>
</feature>
<dbReference type="eggNOG" id="COG2814">
    <property type="taxonomic scope" value="Bacteria"/>
</dbReference>
<dbReference type="PANTHER" id="PTHR43124:SF3">
    <property type="entry name" value="CHLORAMPHENICOL EFFLUX PUMP RV0191"/>
    <property type="match status" value="1"/>
</dbReference>
<accession>C0QEF3</accession>
<keyword evidence="2" id="KW-1003">Cell membrane</keyword>
<feature type="transmembrane region" description="Helical" evidence="6">
    <location>
        <begin position="169"/>
        <end position="189"/>
    </location>
</feature>
<dbReference type="PROSITE" id="PS50850">
    <property type="entry name" value="MFS"/>
    <property type="match status" value="1"/>
</dbReference>
<proteinExistence type="predicted"/>
<dbReference type="SUPFAM" id="SSF103473">
    <property type="entry name" value="MFS general substrate transporter"/>
    <property type="match status" value="1"/>
</dbReference>
<dbReference type="Proteomes" id="UP000000442">
    <property type="component" value="Chromosome"/>
</dbReference>
<evidence type="ECO:0000256" key="6">
    <source>
        <dbReference type="SAM" id="Phobius"/>
    </source>
</evidence>
<comment type="subcellular location">
    <subcellularLocation>
        <location evidence="1">Cell membrane</location>
        <topology evidence="1">Multi-pass membrane protein</topology>
    </subcellularLocation>
</comment>
<keyword evidence="5 6" id="KW-0472">Membrane</keyword>
<evidence type="ECO:0000259" key="7">
    <source>
        <dbReference type="PROSITE" id="PS50850"/>
    </source>
</evidence>
<keyword evidence="4 6" id="KW-1133">Transmembrane helix</keyword>
<dbReference type="OrthoDB" id="5412728at2"/>
<dbReference type="RefSeq" id="WP_012662519.1">
    <property type="nucleotide sequence ID" value="NC_012108.1"/>
</dbReference>
<name>C0QEF3_DESAH</name>
<evidence type="ECO:0000256" key="2">
    <source>
        <dbReference type="ARBA" id="ARBA00022475"/>
    </source>
</evidence>
<dbReference type="InterPro" id="IPR020846">
    <property type="entry name" value="MFS_dom"/>
</dbReference>
<evidence type="ECO:0000256" key="4">
    <source>
        <dbReference type="ARBA" id="ARBA00022989"/>
    </source>
</evidence>
<feature type="transmembrane region" description="Helical" evidence="6">
    <location>
        <begin position="257"/>
        <end position="277"/>
    </location>
</feature>
<feature type="transmembrane region" description="Helical" evidence="6">
    <location>
        <begin position="47"/>
        <end position="67"/>
    </location>
</feature>
<feature type="transmembrane region" description="Helical" evidence="6">
    <location>
        <begin position="289"/>
        <end position="306"/>
    </location>
</feature>
<reference evidence="8 9" key="1">
    <citation type="journal article" date="2009" name="Environ. Microbiol.">
        <title>Genome sequence of Desulfobacterium autotrophicum HRM2, a marine sulfate reducer oxidizing organic carbon completely to carbon dioxide.</title>
        <authorList>
            <person name="Strittmatter A.W."/>
            <person name="Liesegang H."/>
            <person name="Rabus R."/>
            <person name="Decker I."/>
            <person name="Amann J."/>
            <person name="Andres S."/>
            <person name="Henne A."/>
            <person name="Fricke W.F."/>
            <person name="Martinez-Arias R."/>
            <person name="Bartels D."/>
            <person name="Goesmann A."/>
            <person name="Krause L."/>
            <person name="Puehler A."/>
            <person name="Klenk H.P."/>
            <person name="Richter M."/>
            <person name="Schuler M."/>
            <person name="Gloeckner F.O."/>
            <person name="Meyerdierks A."/>
            <person name="Gottschalk G."/>
            <person name="Amann R."/>
        </authorList>
    </citation>
    <scope>NUCLEOTIDE SEQUENCE [LARGE SCALE GENOMIC DNA]</scope>
    <source>
        <strain evidence="9">ATCC 43914 / DSM 3382 / HRM2</strain>
    </source>
</reference>
<dbReference type="KEGG" id="dat:HRM2_01480"/>
<protein>
    <submittedName>
        <fullName evidence="8">Predicted permease of the major facilitator superfamily (MFS)</fullName>
    </submittedName>
</protein>
<dbReference type="EMBL" id="CP001087">
    <property type="protein sequence ID" value="ACN13270.1"/>
    <property type="molecule type" value="Genomic_DNA"/>
</dbReference>
<dbReference type="GO" id="GO:0022857">
    <property type="term" value="F:transmembrane transporter activity"/>
    <property type="evidence" value="ECO:0007669"/>
    <property type="project" value="InterPro"/>
</dbReference>
<evidence type="ECO:0000256" key="5">
    <source>
        <dbReference type="ARBA" id="ARBA00023136"/>
    </source>
</evidence>
<feature type="transmembrane region" description="Helical" evidence="6">
    <location>
        <begin position="312"/>
        <end position="338"/>
    </location>
</feature>
<dbReference type="Pfam" id="PF07690">
    <property type="entry name" value="MFS_1"/>
    <property type="match status" value="1"/>
</dbReference>
<dbReference type="InterPro" id="IPR036259">
    <property type="entry name" value="MFS_trans_sf"/>
</dbReference>
<feature type="transmembrane region" description="Helical" evidence="6">
    <location>
        <begin position="384"/>
        <end position="403"/>
    </location>
</feature>
<dbReference type="Gene3D" id="1.20.1250.20">
    <property type="entry name" value="MFS general substrate transporter like domains"/>
    <property type="match status" value="1"/>
</dbReference>
<feature type="transmembrane region" description="Helical" evidence="6">
    <location>
        <begin position="105"/>
        <end position="127"/>
    </location>
</feature>
<dbReference type="InterPro" id="IPR011701">
    <property type="entry name" value="MFS"/>
</dbReference>
<dbReference type="AlphaFoldDB" id="C0QEF3"/>
<keyword evidence="9" id="KW-1185">Reference proteome</keyword>
<evidence type="ECO:0000256" key="3">
    <source>
        <dbReference type="ARBA" id="ARBA00022692"/>
    </source>
</evidence>
<gene>
    <name evidence="8" type="ordered locus">HRM2_01480</name>
</gene>
<feature type="domain" description="Major facilitator superfamily (MFS) profile" evidence="7">
    <location>
        <begin position="13"/>
        <end position="410"/>
    </location>
</feature>